<feature type="region of interest" description="Disordered" evidence="1">
    <location>
        <begin position="116"/>
        <end position="154"/>
    </location>
</feature>
<sequence length="464" mass="53145">MNQVQSFGISFRKFRRSGPAKQMEQMQNFLDADPDATFSQIRKRLQKLTLNVDYSKGLANLQGVPVQDKKLRFKHHIPLPQIGHRYTDQMTTGKYQYALRSNGPNDGERVKINSYSSRYSDTSSSSTSSTPRTETIGSYRSSNTNTTSPLLDMTGQKIRLRDRLNVSQQSTPRSEKYFEGRAHFGLIDSLDLREKLKDVNKIKERYSKEEFLHSLSHYKLRGHERCFDVESKQLEYIQKESKFLAPVTPNPLLSEENVALLERKHNLVRLEEGCVMENVPKETGDGKRIKSPRTIKSNIEIKVTEPLAPSRISMHTVPKRRKVEFDMTPRVLQALESSVMQKELKPILKRKEKQSLEDNGLVFSRQNKAGSPTKRDMLHLPRISDSMTPPPGVRKEPPPVTFRNNIYPLGFPGSNEFESVIDRYGNCRQNSTVWDTNIVRDSSMARGSSIVRDSDIRSNSLPKV</sequence>
<feature type="compositionally biased region" description="Low complexity" evidence="1">
    <location>
        <begin position="116"/>
        <end position="133"/>
    </location>
</feature>
<accession>A0ABD3WVL7</accession>
<dbReference type="AlphaFoldDB" id="A0ABD3WVL7"/>
<evidence type="ECO:0000313" key="3">
    <source>
        <dbReference type="Proteomes" id="UP001634394"/>
    </source>
</evidence>
<feature type="region of interest" description="Disordered" evidence="1">
    <location>
        <begin position="445"/>
        <end position="464"/>
    </location>
</feature>
<evidence type="ECO:0000256" key="1">
    <source>
        <dbReference type="SAM" id="MobiDB-lite"/>
    </source>
</evidence>
<organism evidence="2 3">
    <name type="scientific">Sinanodonta woodiana</name>
    <name type="common">Chinese pond mussel</name>
    <name type="synonym">Anodonta woodiana</name>
    <dbReference type="NCBI Taxonomy" id="1069815"/>
    <lineage>
        <taxon>Eukaryota</taxon>
        <taxon>Metazoa</taxon>
        <taxon>Spiralia</taxon>
        <taxon>Lophotrochozoa</taxon>
        <taxon>Mollusca</taxon>
        <taxon>Bivalvia</taxon>
        <taxon>Autobranchia</taxon>
        <taxon>Heteroconchia</taxon>
        <taxon>Palaeoheterodonta</taxon>
        <taxon>Unionida</taxon>
        <taxon>Unionoidea</taxon>
        <taxon>Unionidae</taxon>
        <taxon>Unioninae</taxon>
        <taxon>Sinanodonta</taxon>
    </lineage>
</organism>
<gene>
    <name evidence="2" type="ORF">ACJMK2_034492</name>
</gene>
<dbReference type="EMBL" id="JBJQND010000005">
    <property type="protein sequence ID" value="KAL3876688.1"/>
    <property type="molecule type" value="Genomic_DNA"/>
</dbReference>
<proteinExistence type="predicted"/>
<feature type="region of interest" description="Disordered" evidence="1">
    <location>
        <begin position="381"/>
        <end position="400"/>
    </location>
</feature>
<feature type="compositionally biased region" description="Polar residues" evidence="1">
    <location>
        <begin position="135"/>
        <end position="149"/>
    </location>
</feature>
<protein>
    <submittedName>
        <fullName evidence="2">Uncharacterized protein</fullName>
    </submittedName>
</protein>
<keyword evidence="3" id="KW-1185">Reference proteome</keyword>
<comment type="caution">
    <text evidence="2">The sequence shown here is derived from an EMBL/GenBank/DDBJ whole genome shotgun (WGS) entry which is preliminary data.</text>
</comment>
<dbReference type="Proteomes" id="UP001634394">
    <property type="component" value="Unassembled WGS sequence"/>
</dbReference>
<reference evidence="2 3" key="1">
    <citation type="submission" date="2024-11" db="EMBL/GenBank/DDBJ databases">
        <title>Chromosome-level genome assembly of the freshwater bivalve Anodonta woodiana.</title>
        <authorList>
            <person name="Chen X."/>
        </authorList>
    </citation>
    <scope>NUCLEOTIDE SEQUENCE [LARGE SCALE GENOMIC DNA]</scope>
    <source>
        <strain evidence="2">MN2024</strain>
        <tissue evidence="2">Gills</tissue>
    </source>
</reference>
<evidence type="ECO:0000313" key="2">
    <source>
        <dbReference type="EMBL" id="KAL3876688.1"/>
    </source>
</evidence>
<name>A0ABD3WVL7_SINWO</name>